<name>E3MU51_CAERE</name>
<sequence>MTPRSEGTIRKLVKQVADGEDIITALKSLAVLDIPLALSTDLQLVELLTPLSGSPLLNGSIHEILKKLEGKKGKESNGKSILKPVRRVSKSGSSRKRRSSGVTKKIPVDIEVKKIEEKKEDVKENQKVKNTVRCHVTLCIFNEPKKKESAIWKKIKKVQG</sequence>
<dbReference type="AlphaFoldDB" id="E3MU51"/>
<dbReference type="HOGENOM" id="CLU_1662356_0_0_1"/>
<evidence type="ECO:0000256" key="1">
    <source>
        <dbReference type="SAM" id="MobiDB-lite"/>
    </source>
</evidence>
<evidence type="ECO:0000313" key="2">
    <source>
        <dbReference type="EMBL" id="EFP09038.1"/>
    </source>
</evidence>
<gene>
    <name evidence="2" type="ORF">CRE_22557</name>
</gene>
<reference evidence="2" key="1">
    <citation type="submission" date="2007-07" db="EMBL/GenBank/DDBJ databases">
        <title>PCAP assembly of the Caenorhabditis remanei genome.</title>
        <authorList>
            <consortium name="The Caenorhabditis remanei Sequencing Consortium"/>
            <person name="Wilson R.K."/>
        </authorList>
    </citation>
    <scope>NUCLEOTIDE SEQUENCE [LARGE SCALE GENOMIC DNA]</scope>
    <source>
        <strain evidence="2">PB4641</strain>
    </source>
</reference>
<dbReference type="OMA" id="KKESAIW"/>
<feature type="compositionally biased region" description="Basic residues" evidence="1">
    <location>
        <begin position="84"/>
        <end position="99"/>
    </location>
</feature>
<protein>
    <submittedName>
        <fullName evidence="2">Uncharacterized protein</fullName>
    </submittedName>
</protein>
<dbReference type="FunCoup" id="E3MU51">
    <property type="interactions" value="314"/>
</dbReference>
<evidence type="ECO:0000313" key="3">
    <source>
        <dbReference type="Proteomes" id="UP000008281"/>
    </source>
</evidence>
<keyword evidence="3" id="KW-1185">Reference proteome</keyword>
<organism evidence="3">
    <name type="scientific">Caenorhabditis remanei</name>
    <name type="common">Caenorhabditis vulgaris</name>
    <dbReference type="NCBI Taxonomy" id="31234"/>
    <lineage>
        <taxon>Eukaryota</taxon>
        <taxon>Metazoa</taxon>
        <taxon>Ecdysozoa</taxon>
        <taxon>Nematoda</taxon>
        <taxon>Chromadorea</taxon>
        <taxon>Rhabditida</taxon>
        <taxon>Rhabditina</taxon>
        <taxon>Rhabditomorpha</taxon>
        <taxon>Rhabditoidea</taxon>
        <taxon>Rhabditidae</taxon>
        <taxon>Peloderinae</taxon>
        <taxon>Caenorhabditis</taxon>
    </lineage>
</organism>
<dbReference type="InParanoid" id="E3MU51"/>
<accession>E3MU51</accession>
<dbReference type="EMBL" id="DS268478">
    <property type="protein sequence ID" value="EFP09038.1"/>
    <property type="molecule type" value="Genomic_DNA"/>
</dbReference>
<dbReference type="OrthoDB" id="10560652at2759"/>
<proteinExistence type="predicted"/>
<dbReference type="Proteomes" id="UP000008281">
    <property type="component" value="Unassembled WGS sequence"/>
</dbReference>
<feature type="region of interest" description="Disordered" evidence="1">
    <location>
        <begin position="71"/>
        <end position="105"/>
    </location>
</feature>
<dbReference type="eggNOG" id="ENOG502TITM">
    <property type="taxonomic scope" value="Eukaryota"/>
</dbReference>